<accession>A0ABP0U9D8</accession>
<gene>
    <name evidence="2" type="ORF">CSSPTR1EN2_LOCUS13115</name>
</gene>
<keyword evidence="1" id="KW-0472">Membrane</keyword>
<sequence length="147" mass="16812">MSTEPWDKIGGYRLFDTRSHILHVFSHFSVCCILSTLEAVAELLLIVKTSALTFIVAVLMRDIWNVMGGIIFAGDKLLEGETVGFQFVGLGLFLYVWHRYQTNSGPRLRNEEQHQLLTAQVDEFVPFTTTLLSECEHQHEYFDTNSL</sequence>
<proteinExistence type="predicted"/>
<dbReference type="EMBL" id="OZ019894">
    <property type="protein sequence ID" value="CAK9215966.1"/>
    <property type="molecule type" value="Genomic_DNA"/>
</dbReference>
<evidence type="ECO:0000256" key="1">
    <source>
        <dbReference type="SAM" id="Phobius"/>
    </source>
</evidence>
<feature type="transmembrane region" description="Helical" evidence="1">
    <location>
        <begin position="20"/>
        <end position="40"/>
    </location>
</feature>
<evidence type="ECO:0000313" key="2">
    <source>
        <dbReference type="EMBL" id="CAK9215966.1"/>
    </source>
</evidence>
<feature type="transmembrane region" description="Helical" evidence="1">
    <location>
        <begin position="52"/>
        <end position="71"/>
    </location>
</feature>
<organism evidence="2 3">
    <name type="scientific">Sphagnum troendelagicum</name>
    <dbReference type="NCBI Taxonomy" id="128251"/>
    <lineage>
        <taxon>Eukaryota</taxon>
        <taxon>Viridiplantae</taxon>
        <taxon>Streptophyta</taxon>
        <taxon>Embryophyta</taxon>
        <taxon>Bryophyta</taxon>
        <taxon>Sphagnophytina</taxon>
        <taxon>Sphagnopsida</taxon>
        <taxon>Sphagnales</taxon>
        <taxon>Sphagnaceae</taxon>
        <taxon>Sphagnum</taxon>
    </lineage>
</organism>
<keyword evidence="1" id="KW-1133">Transmembrane helix</keyword>
<keyword evidence="3" id="KW-1185">Reference proteome</keyword>
<dbReference type="Proteomes" id="UP001497512">
    <property type="component" value="Chromosome 2"/>
</dbReference>
<name>A0ABP0U9D8_9BRYO</name>
<evidence type="ECO:0000313" key="3">
    <source>
        <dbReference type="Proteomes" id="UP001497512"/>
    </source>
</evidence>
<keyword evidence="1" id="KW-0812">Transmembrane</keyword>
<feature type="transmembrane region" description="Helical" evidence="1">
    <location>
        <begin position="83"/>
        <end position="100"/>
    </location>
</feature>
<reference evidence="2" key="1">
    <citation type="submission" date="2024-02" db="EMBL/GenBank/DDBJ databases">
        <authorList>
            <consortium name="ELIXIR-Norway"/>
            <consortium name="Elixir Norway"/>
        </authorList>
    </citation>
    <scope>NUCLEOTIDE SEQUENCE</scope>
</reference>
<protein>
    <submittedName>
        <fullName evidence="2">Uncharacterized protein</fullName>
    </submittedName>
</protein>